<accession>A0A2M8LBE3</accession>
<evidence type="ECO:0000259" key="2">
    <source>
        <dbReference type="Pfam" id="PF09851"/>
    </source>
</evidence>
<reference evidence="4" key="1">
    <citation type="submission" date="2017-09" db="EMBL/GenBank/DDBJ databases">
        <title>Depth-based differentiation of microbial function through sediment-hosted aquifers and enrichment of novel symbionts in the deep terrestrial subsurface.</title>
        <authorList>
            <person name="Probst A.J."/>
            <person name="Ladd B."/>
            <person name="Jarett J.K."/>
            <person name="Geller-Mcgrath D.E."/>
            <person name="Sieber C.M.K."/>
            <person name="Emerson J.B."/>
            <person name="Anantharaman K."/>
            <person name="Thomas B.C."/>
            <person name="Malmstrom R."/>
            <person name="Stieglmeier M."/>
            <person name="Klingl A."/>
            <person name="Woyke T."/>
            <person name="Ryan C.M."/>
            <person name="Banfield J.F."/>
        </authorList>
    </citation>
    <scope>NUCLEOTIDE SEQUENCE [LARGE SCALE GENOMIC DNA]</scope>
</reference>
<evidence type="ECO:0000313" key="3">
    <source>
        <dbReference type="EMBL" id="PJE73949.1"/>
    </source>
</evidence>
<gene>
    <name evidence="3" type="ORF">COV01_03815</name>
</gene>
<protein>
    <submittedName>
        <fullName evidence="3">Electron transporter RnfE</fullName>
    </submittedName>
</protein>
<name>A0A2M8LBE3_9BACT</name>
<dbReference type="Proteomes" id="UP000228700">
    <property type="component" value="Unassembled WGS sequence"/>
</dbReference>
<evidence type="ECO:0000256" key="1">
    <source>
        <dbReference type="SAM" id="Phobius"/>
    </source>
</evidence>
<feature type="transmembrane region" description="Helical" evidence="1">
    <location>
        <begin position="6"/>
        <end position="22"/>
    </location>
</feature>
<comment type="caution">
    <text evidence="3">The sequence shown here is derived from an EMBL/GenBank/DDBJ whole genome shotgun (WGS) entry which is preliminary data.</text>
</comment>
<dbReference type="EMBL" id="PFEQ01000014">
    <property type="protein sequence ID" value="PJE73949.1"/>
    <property type="molecule type" value="Genomic_DNA"/>
</dbReference>
<evidence type="ECO:0000313" key="4">
    <source>
        <dbReference type="Proteomes" id="UP000228700"/>
    </source>
</evidence>
<dbReference type="InterPro" id="IPR018649">
    <property type="entry name" value="SHOCT"/>
</dbReference>
<organism evidence="3 4">
    <name type="scientific">Candidatus Taylorbacteria bacterium CG10_big_fil_rev_8_21_14_0_10_41_48</name>
    <dbReference type="NCBI Taxonomy" id="1975024"/>
    <lineage>
        <taxon>Bacteria</taxon>
        <taxon>Candidatus Tayloriibacteriota</taxon>
    </lineage>
</organism>
<feature type="domain" description="SHOCT" evidence="2">
    <location>
        <begin position="33"/>
        <end position="58"/>
    </location>
</feature>
<sequence>MFGGLFMFVFWVFVVYAIVTLLKRTKSNDKNKALEILKERYAKGEVTKHEFDSMKKDLE</sequence>
<dbReference type="AlphaFoldDB" id="A0A2M8LBE3"/>
<keyword evidence="1" id="KW-0812">Transmembrane</keyword>
<keyword evidence="1" id="KW-1133">Transmembrane helix</keyword>
<keyword evidence="1" id="KW-0472">Membrane</keyword>
<dbReference type="Pfam" id="PF09851">
    <property type="entry name" value="SHOCT"/>
    <property type="match status" value="1"/>
</dbReference>
<proteinExistence type="predicted"/>